<reference evidence="1 2" key="1">
    <citation type="submission" date="2014-02" db="EMBL/GenBank/DDBJ databases">
        <title>The small core and large imbalanced accessory genome model reveals a collaborative survival strategy of Sorangium cellulosum strains in nature.</title>
        <authorList>
            <person name="Han K."/>
            <person name="Peng R."/>
            <person name="Blom J."/>
            <person name="Li Y.-Z."/>
        </authorList>
    </citation>
    <scope>NUCLEOTIDE SEQUENCE [LARGE SCALE GENOMIC DNA]</scope>
    <source>
        <strain evidence="1 2">So0008-312</strain>
    </source>
</reference>
<comment type="caution">
    <text evidence="1">The sequence shown here is derived from an EMBL/GenBank/DDBJ whole genome shotgun (WGS) entry which is preliminary data.</text>
</comment>
<organism evidence="1 2">
    <name type="scientific">Sorangium cellulosum</name>
    <name type="common">Polyangium cellulosum</name>
    <dbReference type="NCBI Taxonomy" id="56"/>
    <lineage>
        <taxon>Bacteria</taxon>
        <taxon>Pseudomonadati</taxon>
        <taxon>Myxococcota</taxon>
        <taxon>Polyangia</taxon>
        <taxon>Polyangiales</taxon>
        <taxon>Polyangiaceae</taxon>
        <taxon>Sorangium</taxon>
    </lineage>
</organism>
<dbReference type="Proteomes" id="UP000075260">
    <property type="component" value="Unassembled WGS sequence"/>
</dbReference>
<dbReference type="AlphaFoldDB" id="A0A150QM11"/>
<gene>
    <name evidence="1" type="ORF">BE15_09585</name>
</gene>
<sequence length="67" mass="7788">MKLLCEVLIPREVRWARVVEEVTRYDHSVNRTYSVVQLRLEKWGIDCGVLRSEVEIAEVQNSSKAIS</sequence>
<evidence type="ECO:0000313" key="1">
    <source>
        <dbReference type="EMBL" id="KYF68688.1"/>
    </source>
</evidence>
<dbReference type="EMBL" id="JEMA01000544">
    <property type="protein sequence ID" value="KYF68688.1"/>
    <property type="molecule type" value="Genomic_DNA"/>
</dbReference>
<evidence type="ECO:0000313" key="2">
    <source>
        <dbReference type="Proteomes" id="UP000075260"/>
    </source>
</evidence>
<protein>
    <submittedName>
        <fullName evidence="1">Uncharacterized protein</fullName>
    </submittedName>
</protein>
<accession>A0A150QM11</accession>
<name>A0A150QM11_SORCE</name>
<proteinExistence type="predicted"/>